<accession>A0A1H4VSK1</accession>
<reference evidence="3" key="1">
    <citation type="submission" date="2016-10" db="EMBL/GenBank/DDBJ databases">
        <authorList>
            <person name="Varghese N."/>
            <person name="Submissions S."/>
        </authorList>
    </citation>
    <scope>NUCLEOTIDE SEQUENCE [LARGE SCALE GENOMIC DNA]</scope>
    <source>
        <strain evidence="3">DSM 44234</strain>
    </source>
</reference>
<feature type="region of interest" description="Disordered" evidence="1">
    <location>
        <begin position="59"/>
        <end position="79"/>
    </location>
</feature>
<protein>
    <submittedName>
        <fullName evidence="2">Uncharacterized protein</fullName>
    </submittedName>
</protein>
<dbReference type="EMBL" id="FNSA01000003">
    <property type="protein sequence ID" value="SEC83254.1"/>
    <property type="molecule type" value="Genomic_DNA"/>
</dbReference>
<dbReference type="Proteomes" id="UP000182241">
    <property type="component" value="Unassembled WGS sequence"/>
</dbReference>
<dbReference type="OrthoDB" id="9970578at2"/>
<sequence>MRHRTDHSITVRHLGGGMTTITDVYRQGVWVGWEVRREDASGATVRLWSATKKRGVVVQNLTSDPPTDASRRPTLEEAS</sequence>
<evidence type="ECO:0000313" key="2">
    <source>
        <dbReference type="EMBL" id="SEC83254.1"/>
    </source>
</evidence>
<dbReference type="RefSeq" id="WP_068742717.1">
    <property type="nucleotide sequence ID" value="NZ_FNSA01000003.1"/>
</dbReference>
<dbReference type="STRING" id="57704.SAMN04489793_3303"/>
<gene>
    <name evidence="2" type="ORF">SAMN04489793_3303</name>
</gene>
<evidence type="ECO:0000313" key="3">
    <source>
        <dbReference type="Proteomes" id="UP000182241"/>
    </source>
</evidence>
<dbReference type="AlphaFoldDB" id="A0A1H4VSK1"/>
<keyword evidence="3" id="KW-1185">Reference proteome</keyword>
<evidence type="ECO:0000256" key="1">
    <source>
        <dbReference type="SAM" id="MobiDB-lite"/>
    </source>
</evidence>
<organism evidence="2 3">
    <name type="scientific">Tsukamurella tyrosinosolvens</name>
    <dbReference type="NCBI Taxonomy" id="57704"/>
    <lineage>
        <taxon>Bacteria</taxon>
        <taxon>Bacillati</taxon>
        <taxon>Actinomycetota</taxon>
        <taxon>Actinomycetes</taxon>
        <taxon>Mycobacteriales</taxon>
        <taxon>Tsukamurellaceae</taxon>
        <taxon>Tsukamurella</taxon>
    </lineage>
</organism>
<proteinExistence type="predicted"/>
<name>A0A1H4VSK1_TSUTY</name>
<feature type="compositionally biased region" description="Basic and acidic residues" evidence="1">
    <location>
        <begin position="69"/>
        <end position="79"/>
    </location>
</feature>